<dbReference type="GO" id="GO:0008168">
    <property type="term" value="F:methyltransferase activity"/>
    <property type="evidence" value="ECO:0007669"/>
    <property type="project" value="UniProtKB-KW"/>
</dbReference>
<gene>
    <name evidence="1" type="primary">ufaA1</name>
    <name evidence="1" type="ORF">LARI1_G005212</name>
</gene>
<dbReference type="Proteomes" id="UP000469559">
    <property type="component" value="Unassembled WGS sequence"/>
</dbReference>
<proteinExistence type="predicted"/>
<dbReference type="Gene3D" id="3.40.50.150">
    <property type="entry name" value="Vaccinia Virus protein VP39"/>
    <property type="match status" value="1"/>
</dbReference>
<evidence type="ECO:0000313" key="1">
    <source>
        <dbReference type="EMBL" id="TVY16523.1"/>
    </source>
</evidence>
<protein>
    <submittedName>
        <fullName evidence="1">Tuberculostearic acid methyltransferase UfaA1</fullName>
    </submittedName>
</protein>
<reference evidence="1 2" key="1">
    <citation type="submission" date="2018-05" db="EMBL/GenBank/DDBJ databases">
        <title>Whole genome sequencing for identification of molecular markers to develop diagnostic detection tools for the regulated plant pathogen Lachnellula willkommii.</title>
        <authorList>
            <person name="Giroux E."/>
            <person name="Bilodeau G."/>
        </authorList>
    </citation>
    <scope>NUCLEOTIDE SEQUENCE [LARGE SCALE GENOMIC DNA]</scope>
    <source>
        <strain evidence="1 2">CBS 203.66</strain>
    </source>
</reference>
<dbReference type="PANTHER" id="PTHR43667">
    <property type="entry name" value="CYCLOPROPANE-FATTY-ACYL-PHOSPHOLIPID SYNTHASE"/>
    <property type="match status" value="1"/>
</dbReference>
<dbReference type="EMBL" id="QGMF01000356">
    <property type="protein sequence ID" value="TVY16523.1"/>
    <property type="molecule type" value="Genomic_DNA"/>
</dbReference>
<dbReference type="PANTHER" id="PTHR43667:SF2">
    <property type="entry name" value="FATTY ACID C-METHYL TRANSFERASE"/>
    <property type="match status" value="1"/>
</dbReference>
<feature type="non-terminal residue" evidence="1">
    <location>
        <position position="500"/>
    </location>
</feature>
<keyword evidence="1" id="KW-0808">Transferase</keyword>
<dbReference type="AlphaFoldDB" id="A0A8T9BDT6"/>
<accession>A0A8T9BDT6</accession>
<keyword evidence="2" id="KW-1185">Reference proteome</keyword>
<comment type="caution">
    <text evidence="1">The sequence shown here is derived from an EMBL/GenBank/DDBJ whole genome shotgun (WGS) entry which is preliminary data.</text>
</comment>
<organism evidence="1 2">
    <name type="scientific">Lachnellula arida</name>
    <dbReference type="NCBI Taxonomy" id="1316785"/>
    <lineage>
        <taxon>Eukaryota</taxon>
        <taxon>Fungi</taxon>
        <taxon>Dikarya</taxon>
        <taxon>Ascomycota</taxon>
        <taxon>Pezizomycotina</taxon>
        <taxon>Leotiomycetes</taxon>
        <taxon>Helotiales</taxon>
        <taxon>Lachnaceae</taxon>
        <taxon>Lachnellula</taxon>
    </lineage>
</organism>
<dbReference type="Pfam" id="PF02353">
    <property type="entry name" value="CMAS"/>
    <property type="match status" value="1"/>
</dbReference>
<sequence length="500" mass="55411">SSIQHPAFQADPWRARTNLNQRVVYATLGMASHLTHSLAAGGDLIRSTLGSVSWGPALSVSKAAVTSLFSRIENGTLVVIDETTGHTTSYGQKITKAHSNLSNGVNGTSKKRIGAGKVELTVRKETFWVRLFLFADMGFAESFMLGEVECLDLTGFFQLFILNRTQLANATTLTSSIAATITGLARGTNTLSNSLLNVSAHYDISNEMFAAFLSDDMTYSCPIWKAQSSSDARAETLEAAQITKLNRFIDGAHIKHTDHVLEIGTGWGSFAIEAVRKTGCRVTSLTLSIEQKALAEKRIAAAGFTEQIEVMLMDYRALPTPKVPYDKIISIEMLEAVGREYLEIYFGCIHRLLKKDGIAVFQCITMPEGRYEAYAKGEDFIRKYIFPGGHLPSITQLVDNITKGSEGTLIVEHIENIGGHYAKTLRLWREKFLANFQSRIRPALMIEHPEMGDREIEVFRRKWEYYYSYCEAGFATKTLGDAIITVGREGAMELMEGIPL</sequence>
<dbReference type="InterPro" id="IPR050723">
    <property type="entry name" value="CFA/CMAS"/>
</dbReference>
<dbReference type="GO" id="GO:0032259">
    <property type="term" value="P:methylation"/>
    <property type="evidence" value="ECO:0007669"/>
    <property type="project" value="UniProtKB-KW"/>
</dbReference>
<evidence type="ECO:0000313" key="2">
    <source>
        <dbReference type="Proteomes" id="UP000469559"/>
    </source>
</evidence>
<dbReference type="SUPFAM" id="SSF53335">
    <property type="entry name" value="S-adenosyl-L-methionine-dependent methyltransferases"/>
    <property type="match status" value="1"/>
</dbReference>
<dbReference type="OrthoDB" id="8300214at2759"/>
<dbReference type="CDD" id="cd02440">
    <property type="entry name" value="AdoMet_MTases"/>
    <property type="match status" value="1"/>
</dbReference>
<keyword evidence="1" id="KW-0489">Methyltransferase</keyword>
<dbReference type="InterPro" id="IPR029063">
    <property type="entry name" value="SAM-dependent_MTases_sf"/>
</dbReference>
<name>A0A8T9BDT6_9HELO</name>